<evidence type="ECO:0000256" key="6">
    <source>
        <dbReference type="ARBA" id="ARBA00022989"/>
    </source>
</evidence>
<feature type="transmembrane region" description="Helical" evidence="9">
    <location>
        <begin position="284"/>
        <end position="302"/>
    </location>
</feature>
<feature type="transmembrane region" description="Helical" evidence="9">
    <location>
        <begin position="139"/>
        <end position="157"/>
    </location>
</feature>
<dbReference type="GO" id="GO:0005886">
    <property type="term" value="C:plasma membrane"/>
    <property type="evidence" value="ECO:0007669"/>
    <property type="project" value="UniProtKB-SubCell"/>
</dbReference>
<proteinExistence type="inferred from homology"/>
<keyword evidence="2" id="KW-0813">Transport</keyword>
<evidence type="ECO:0000256" key="7">
    <source>
        <dbReference type="ARBA" id="ARBA00023136"/>
    </source>
</evidence>
<keyword evidence="10" id="KW-0614">Plasmid</keyword>
<protein>
    <submittedName>
        <fullName evidence="10">High-affinity branched-chain amino acid transport system permease protein LivH</fullName>
    </submittedName>
</protein>
<dbReference type="EMBL" id="CP012748">
    <property type="protein sequence ID" value="ALL71521.1"/>
    <property type="molecule type" value="Genomic_DNA"/>
</dbReference>
<evidence type="ECO:0000313" key="10">
    <source>
        <dbReference type="EMBL" id="ALL71521.1"/>
    </source>
</evidence>
<dbReference type="CDD" id="cd06582">
    <property type="entry name" value="TM_PBP1_LivH_like"/>
    <property type="match status" value="1"/>
</dbReference>
<dbReference type="PANTHER" id="PTHR11795">
    <property type="entry name" value="BRANCHED-CHAIN AMINO ACID TRANSPORT SYSTEM PERMEASE PROTEIN LIVH"/>
    <property type="match status" value="1"/>
</dbReference>
<dbReference type="Pfam" id="PF02653">
    <property type="entry name" value="BPD_transp_2"/>
    <property type="match status" value="1"/>
</dbReference>
<evidence type="ECO:0000256" key="1">
    <source>
        <dbReference type="ARBA" id="ARBA00004651"/>
    </source>
</evidence>
<dbReference type="Proteomes" id="UP000019146">
    <property type="component" value="Plasmid unnamed"/>
</dbReference>
<dbReference type="InterPro" id="IPR001851">
    <property type="entry name" value="ABC_transp_permease"/>
</dbReference>
<dbReference type="InterPro" id="IPR052157">
    <property type="entry name" value="BCAA_transport_permease"/>
</dbReference>
<geneLocation type="plasmid" evidence="11"/>
<evidence type="ECO:0000256" key="9">
    <source>
        <dbReference type="SAM" id="Phobius"/>
    </source>
</evidence>
<feature type="transmembrane region" description="Helical" evidence="9">
    <location>
        <begin position="50"/>
        <end position="73"/>
    </location>
</feature>
<feature type="transmembrane region" description="Helical" evidence="9">
    <location>
        <begin position="245"/>
        <end position="278"/>
    </location>
</feature>
<keyword evidence="5" id="KW-0029">Amino-acid transport</keyword>
<dbReference type="GO" id="GO:0022857">
    <property type="term" value="F:transmembrane transporter activity"/>
    <property type="evidence" value="ECO:0007669"/>
    <property type="project" value="InterPro"/>
</dbReference>
<evidence type="ECO:0000313" key="11">
    <source>
        <dbReference type="Proteomes" id="UP000019146"/>
    </source>
</evidence>
<keyword evidence="7 9" id="KW-0472">Membrane</keyword>
<reference evidence="10 11" key="1">
    <citation type="journal article" date="2014" name="Genome Announc.">
        <title>Draft Genome Sequence of the Haloacid-Degrading Burkholderia caribensis Strain MBA4.</title>
        <authorList>
            <person name="Pan Y."/>
            <person name="Kong K.F."/>
            <person name="Tsang J.S."/>
        </authorList>
    </citation>
    <scope>NUCLEOTIDE SEQUENCE [LARGE SCALE GENOMIC DNA]</scope>
    <source>
        <strain evidence="10 11">MBA4</strain>
        <plasmid evidence="11">Plasmid</plasmid>
    </source>
</reference>
<dbReference type="KEGG" id="bcai:K788_0006071"/>
<evidence type="ECO:0000256" key="8">
    <source>
        <dbReference type="ARBA" id="ARBA00037998"/>
    </source>
</evidence>
<dbReference type="AlphaFoldDB" id="A0A0P0RR94"/>
<evidence type="ECO:0000256" key="3">
    <source>
        <dbReference type="ARBA" id="ARBA00022475"/>
    </source>
</evidence>
<sequence length="310" mass="32647">MQRPDPFRNVLRLSAFSWSTGMAEMVLSQIANGLVLGFLYVLLAIGLSIICGLLGIVNFAHGALFALGAYFAIALSTQFGWAAVIVAPVLVALAGVLIEVIFIRRLYGKEPLLGLIVTFALSLLLTALIRLVWGAGGLPFSPPAALSGFLVYGPLLITKYRLFVLAATVAILLALWWFMKFTPYGRILRAGSRDPEMVGLLGINLPRVLTGAFGLGALLAGAAGVLAAPLLTVTPSMATAAVMPAFVIVTIGGLGSFAGAVVAGLLVGVVTALAVQFFPEGSSVAMYVLMALVLLVRPRGLFGERWERFE</sequence>
<comment type="subcellular location">
    <subcellularLocation>
        <location evidence="1">Cell membrane</location>
        <topology evidence="1">Multi-pass membrane protein</topology>
    </subcellularLocation>
</comment>
<feature type="transmembrane region" description="Helical" evidence="9">
    <location>
        <begin position="20"/>
        <end position="43"/>
    </location>
</feature>
<evidence type="ECO:0000256" key="4">
    <source>
        <dbReference type="ARBA" id="ARBA00022692"/>
    </source>
</evidence>
<comment type="similarity">
    <text evidence="8">Belongs to the binding-protein-dependent transport system permease family. LivHM subfamily.</text>
</comment>
<dbReference type="PANTHER" id="PTHR11795:SF442">
    <property type="entry name" value="ABC TRANSPORTER ATP-BINDING PROTEIN"/>
    <property type="match status" value="1"/>
</dbReference>
<evidence type="ECO:0000256" key="5">
    <source>
        <dbReference type="ARBA" id="ARBA00022970"/>
    </source>
</evidence>
<keyword evidence="6 9" id="KW-1133">Transmembrane helix</keyword>
<feature type="transmembrane region" description="Helical" evidence="9">
    <location>
        <begin position="112"/>
        <end position="133"/>
    </location>
</feature>
<evidence type="ECO:0000256" key="2">
    <source>
        <dbReference type="ARBA" id="ARBA00022448"/>
    </source>
</evidence>
<keyword evidence="4 9" id="KW-0812">Transmembrane</keyword>
<feature type="transmembrane region" description="Helical" evidence="9">
    <location>
        <begin position="208"/>
        <end position="233"/>
    </location>
</feature>
<organism evidence="10 11">
    <name type="scientific">Paraburkholderia caribensis MBA4</name>
    <dbReference type="NCBI Taxonomy" id="1323664"/>
    <lineage>
        <taxon>Bacteria</taxon>
        <taxon>Pseudomonadati</taxon>
        <taxon>Pseudomonadota</taxon>
        <taxon>Betaproteobacteria</taxon>
        <taxon>Burkholderiales</taxon>
        <taxon>Burkholderiaceae</taxon>
        <taxon>Paraburkholderia</taxon>
    </lineage>
</organism>
<feature type="transmembrane region" description="Helical" evidence="9">
    <location>
        <begin position="79"/>
        <end position="100"/>
    </location>
</feature>
<gene>
    <name evidence="10" type="ORF">K788_0006071</name>
</gene>
<dbReference type="GO" id="GO:0006865">
    <property type="term" value="P:amino acid transport"/>
    <property type="evidence" value="ECO:0007669"/>
    <property type="project" value="UniProtKB-KW"/>
</dbReference>
<name>A0A0P0RR94_9BURK</name>
<keyword evidence="3" id="KW-1003">Cell membrane</keyword>
<feature type="transmembrane region" description="Helical" evidence="9">
    <location>
        <begin position="162"/>
        <end position="179"/>
    </location>
</feature>
<accession>A0A0P0RR94</accession>